<reference evidence="1 2" key="1">
    <citation type="submission" date="2014-04" db="EMBL/GenBank/DDBJ databases">
        <authorList>
            <consortium name="DOE Joint Genome Institute"/>
            <person name="Kuo A."/>
            <person name="Kohler A."/>
            <person name="Nagy L.G."/>
            <person name="Floudas D."/>
            <person name="Copeland A."/>
            <person name="Barry K.W."/>
            <person name="Cichocki N."/>
            <person name="Veneault-Fourrey C."/>
            <person name="LaButti K."/>
            <person name="Lindquist E.A."/>
            <person name="Lipzen A."/>
            <person name="Lundell T."/>
            <person name="Morin E."/>
            <person name="Murat C."/>
            <person name="Sun H."/>
            <person name="Tunlid A."/>
            <person name="Henrissat B."/>
            <person name="Grigoriev I.V."/>
            <person name="Hibbett D.S."/>
            <person name="Martin F."/>
            <person name="Nordberg H.P."/>
            <person name="Cantor M.N."/>
            <person name="Hua S.X."/>
        </authorList>
    </citation>
    <scope>NUCLEOTIDE SEQUENCE [LARGE SCALE GENOMIC DNA]</scope>
    <source>
        <strain evidence="1 2">LaAM-08-1</strain>
    </source>
</reference>
<sequence>MTPQRKTGSLVLSLAENLSIKNKVLEVINHVLPVTFFGHEYVTERQPEYTKPYMAGLYIGEYGVPESFGCSKLTKDLHNTNAIDGRHMEPQARSWGTTVLSSSRTLCRLCYFQSSSDDRYRRMHALMGGRAALREYNVPMQGLQHQFNASTLMRKRTRGCLVFCHMECFISFRNLSIEHMDKRQGSAGTVL</sequence>
<organism evidence="1 2">
    <name type="scientific">Laccaria amethystina LaAM-08-1</name>
    <dbReference type="NCBI Taxonomy" id="1095629"/>
    <lineage>
        <taxon>Eukaryota</taxon>
        <taxon>Fungi</taxon>
        <taxon>Dikarya</taxon>
        <taxon>Basidiomycota</taxon>
        <taxon>Agaricomycotina</taxon>
        <taxon>Agaricomycetes</taxon>
        <taxon>Agaricomycetidae</taxon>
        <taxon>Agaricales</taxon>
        <taxon>Agaricineae</taxon>
        <taxon>Hydnangiaceae</taxon>
        <taxon>Laccaria</taxon>
    </lineage>
</organism>
<dbReference type="HOGENOM" id="CLU_1421636_0_0_1"/>
<dbReference type="AlphaFoldDB" id="A0A0C9XYE7"/>
<name>A0A0C9XYE7_9AGAR</name>
<accession>A0A0C9XYE7</accession>
<gene>
    <name evidence="1" type="ORF">K443DRAFT_509465</name>
</gene>
<dbReference type="EMBL" id="KN838588">
    <property type="protein sequence ID" value="KIK02732.1"/>
    <property type="molecule type" value="Genomic_DNA"/>
</dbReference>
<evidence type="ECO:0000313" key="1">
    <source>
        <dbReference type="EMBL" id="KIK02732.1"/>
    </source>
</evidence>
<protein>
    <submittedName>
        <fullName evidence="1">Uncharacterized protein</fullName>
    </submittedName>
</protein>
<dbReference type="Proteomes" id="UP000054477">
    <property type="component" value="Unassembled WGS sequence"/>
</dbReference>
<evidence type="ECO:0000313" key="2">
    <source>
        <dbReference type="Proteomes" id="UP000054477"/>
    </source>
</evidence>
<proteinExistence type="predicted"/>
<reference evidence="2" key="2">
    <citation type="submission" date="2015-01" db="EMBL/GenBank/DDBJ databases">
        <title>Evolutionary Origins and Diversification of the Mycorrhizal Mutualists.</title>
        <authorList>
            <consortium name="DOE Joint Genome Institute"/>
            <consortium name="Mycorrhizal Genomics Consortium"/>
            <person name="Kohler A."/>
            <person name="Kuo A."/>
            <person name="Nagy L.G."/>
            <person name="Floudas D."/>
            <person name="Copeland A."/>
            <person name="Barry K.W."/>
            <person name="Cichocki N."/>
            <person name="Veneault-Fourrey C."/>
            <person name="LaButti K."/>
            <person name="Lindquist E.A."/>
            <person name="Lipzen A."/>
            <person name="Lundell T."/>
            <person name="Morin E."/>
            <person name="Murat C."/>
            <person name="Riley R."/>
            <person name="Ohm R."/>
            <person name="Sun H."/>
            <person name="Tunlid A."/>
            <person name="Henrissat B."/>
            <person name="Grigoriev I.V."/>
            <person name="Hibbett D.S."/>
            <person name="Martin F."/>
        </authorList>
    </citation>
    <scope>NUCLEOTIDE SEQUENCE [LARGE SCALE GENOMIC DNA]</scope>
    <source>
        <strain evidence="2">LaAM-08-1</strain>
    </source>
</reference>
<keyword evidence="2" id="KW-1185">Reference proteome</keyword>